<gene>
    <name evidence="3" type="ORF">GHY86_05700</name>
</gene>
<organism evidence="3 4">
    <name type="scientific">Vibrio alginolyticus</name>
    <dbReference type="NCBI Taxonomy" id="663"/>
    <lineage>
        <taxon>Bacteria</taxon>
        <taxon>Pseudomonadati</taxon>
        <taxon>Pseudomonadota</taxon>
        <taxon>Gammaproteobacteria</taxon>
        <taxon>Vibrionales</taxon>
        <taxon>Vibrionaceae</taxon>
        <taxon>Vibrio</taxon>
    </lineage>
</organism>
<feature type="transmembrane region" description="Helical" evidence="1">
    <location>
        <begin position="223"/>
        <end position="242"/>
    </location>
</feature>
<evidence type="ECO:0000313" key="3">
    <source>
        <dbReference type="EMBL" id="EGQ9134651.1"/>
    </source>
</evidence>
<dbReference type="InterPro" id="IPR029044">
    <property type="entry name" value="Nucleotide-diphossugar_trans"/>
</dbReference>
<reference evidence="3" key="1">
    <citation type="submission" date="2019-11" db="EMBL/GenBank/DDBJ databases">
        <authorList>
            <consortium name="PulseNet: The National Subtyping Network for Foodborne Disease Surveillance"/>
            <person name="Tarr C.L."/>
            <person name="Trees E."/>
            <person name="Katz L.S."/>
            <person name="Carleton-Romer H.A."/>
            <person name="Stroika S."/>
            <person name="Kucerova Z."/>
            <person name="Roache K.F."/>
            <person name="Sabol A.L."/>
            <person name="Besser J."/>
            <person name="Gerner-Smidt P."/>
        </authorList>
    </citation>
    <scope>NUCLEOTIDE SEQUENCE</scope>
    <source>
        <strain evidence="3">PNUSAV001129</strain>
    </source>
</reference>
<keyword evidence="1" id="KW-1133">Transmembrane helix</keyword>
<dbReference type="PANTHER" id="PTHR43685:SF2">
    <property type="entry name" value="GLYCOSYLTRANSFERASE 2-LIKE DOMAIN-CONTAINING PROTEIN"/>
    <property type="match status" value="1"/>
</dbReference>
<dbReference type="CDD" id="cd00761">
    <property type="entry name" value="Glyco_tranf_GTA_type"/>
    <property type="match status" value="1"/>
</dbReference>
<dbReference type="InterPro" id="IPR001173">
    <property type="entry name" value="Glyco_trans_2-like"/>
</dbReference>
<accession>A0AA36UNT2</accession>
<keyword evidence="1" id="KW-0472">Membrane</keyword>
<keyword evidence="1" id="KW-0812">Transmembrane</keyword>
<dbReference type="PANTHER" id="PTHR43685">
    <property type="entry name" value="GLYCOSYLTRANSFERASE"/>
    <property type="match status" value="1"/>
</dbReference>
<dbReference type="Pfam" id="PF00535">
    <property type="entry name" value="Glycos_transf_2"/>
    <property type="match status" value="1"/>
</dbReference>
<sequence length="266" mass="30259">MEKVTFLVAAYGDRLLNVPDIFLKQREEVFYVVVSQCTSKSTQDEFLKKISHRSDVFSVFSDETGVAKSRNLAIKHIPNDASYVFFLDDDVELEELAYERVVQAFSRNDYEVLTFSVSDLTGSRLIKNYADKEFKHNNISILKVGTIEIAVKASVLIDKSHLTFPENLGAGAKYPLCDEPVFLSRLRKSGCQLGFVPEVITRHPLESSGKEIKNSNEMMARGIAFREIFGSLSLVLNFAFFLKSFKKIRYSKLLALRDIYKGYFLS</sequence>
<dbReference type="EMBL" id="AAXMUW010000007">
    <property type="protein sequence ID" value="EGQ9134651.1"/>
    <property type="molecule type" value="Genomic_DNA"/>
</dbReference>
<dbReference type="Proteomes" id="UP000714625">
    <property type="component" value="Unassembled WGS sequence"/>
</dbReference>
<name>A0AA36UNT2_VIBAL</name>
<dbReference type="RefSeq" id="WP_213966806.1">
    <property type="nucleotide sequence ID" value="NZ_JAGDKD010000005.1"/>
</dbReference>
<evidence type="ECO:0000256" key="1">
    <source>
        <dbReference type="SAM" id="Phobius"/>
    </source>
</evidence>
<dbReference type="AlphaFoldDB" id="A0AA36UNT2"/>
<evidence type="ECO:0000313" key="4">
    <source>
        <dbReference type="Proteomes" id="UP000714625"/>
    </source>
</evidence>
<protein>
    <recommendedName>
        <fullName evidence="2">Glycosyltransferase 2-like domain-containing protein</fullName>
    </recommendedName>
</protein>
<dbReference type="InterPro" id="IPR050834">
    <property type="entry name" value="Glycosyltransf_2"/>
</dbReference>
<evidence type="ECO:0000259" key="2">
    <source>
        <dbReference type="Pfam" id="PF00535"/>
    </source>
</evidence>
<dbReference type="Gene3D" id="3.90.550.10">
    <property type="entry name" value="Spore Coat Polysaccharide Biosynthesis Protein SpsA, Chain A"/>
    <property type="match status" value="1"/>
</dbReference>
<proteinExistence type="predicted"/>
<dbReference type="SUPFAM" id="SSF53448">
    <property type="entry name" value="Nucleotide-diphospho-sugar transferases"/>
    <property type="match status" value="1"/>
</dbReference>
<comment type="caution">
    <text evidence="3">The sequence shown here is derived from an EMBL/GenBank/DDBJ whole genome shotgun (WGS) entry which is preliminary data.</text>
</comment>
<feature type="domain" description="Glycosyltransferase 2-like" evidence="2">
    <location>
        <begin position="27"/>
        <end position="118"/>
    </location>
</feature>